<reference evidence="2 3" key="1">
    <citation type="submission" date="2017-06" db="EMBL/GenBank/DDBJ databases">
        <title>Cmopartive genomic analysis of Ambrosia Fusariam Clade fungi.</title>
        <authorList>
            <person name="Stajich J.E."/>
            <person name="Carrillo J."/>
            <person name="Kijimoto T."/>
            <person name="Eskalen A."/>
            <person name="O'Donnell K."/>
            <person name="Kasson M."/>
        </authorList>
    </citation>
    <scope>NUCLEOTIDE SEQUENCE [LARGE SCALE GENOMIC DNA]</scope>
    <source>
        <strain evidence="2 3">NRRL 20438</strain>
    </source>
</reference>
<protein>
    <recommendedName>
        <fullName evidence="1">Heterokaryon incompatibility domain-containing protein</fullName>
    </recommendedName>
</protein>
<sequence length="424" mass="48185">MGSIFQDATLTVFAAASKNSNGGILKEPSILHQKDAQLKVFSDPEDHTTVMTSVGRFSPKESFQWMWSQSPLATRGWTFQEQALAPRCLIYGEKGICWKCPRNLRASKLSYVHVHDVLRRSEMIDSILYSPTPPGTSLVSFQVMNEYYGHVSDYSRRALTFPSDKLPAMSAIAKVLSHKLAQENASSTYLAGLWEVDLPRGLMWKAISRSYAPHVSIYRAPSWSWATTDSPVTFCDRLPWAFCSEWSTDLRVVSCEACPLNPSYPFGEVTSGRLVVEGLMIALIRSRQKVQAEDYKYRSMGRCNYDEFLDGEDPYSSSSRILPVTKDKPRLLVSFIEALRWLGGSDIRAGSELEIDEALFREEEYKAVIVSIRGTDSQRWKQVKGILVQRRPGHEEYERVGYFSQLLISCTWLDSIRRERLVIV</sequence>
<feature type="domain" description="Heterokaryon incompatibility" evidence="1">
    <location>
        <begin position="1"/>
        <end position="81"/>
    </location>
</feature>
<accession>A0A428SK59</accession>
<name>A0A428SK59_9HYPO</name>
<gene>
    <name evidence="2" type="ORF">CDV31_015734</name>
</gene>
<dbReference type="InterPro" id="IPR010730">
    <property type="entry name" value="HET"/>
</dbReference>
<dbReference type="Pfam" id="PF06985">
    <property type="entry name" value="HET"/>
    <property type="match status" value="1"/>
</dbReference>
<evidence type="ECO:0000313" key="2">
    <source>
        <dbReference type="EMBL" id="RSL90152.1"/>
    </source>
</evidence>
<organism evidence="2 3">
    <name type="scientific">Fusarium ambrosium</name>
    <dbReference type="NCBI Taxonomy" id="131363"/>
    <lineage>
        <taxon>Eukaryota</taxon>
        <taxon>Fungi</taxon>
        <taxon>Dikarya</taxon>
        <taxon>Ascomycota</taxon>
        <taxon>Pezizomycotina</taxon>
        <taxon>Sordariomycetes</taxon>
        <taxon>Hypocreomycetidae</taxon>
        <taxon>Hypocreales</taxon>
        <taxon>Nectriaceae</taxon>
        <taxon>Fusarium</taxon>
        <taxon>Fusarium solani species complex</taxon>
    </lineage>
</organism>
<dbReference type="EMBL" id="NIZV01000434">
    <property type="protein sequence ID" value="RSL90152.1"/>
    <property type="molecule type" value="Genomic_DNA"/>
</dbReference>
<evidence type="ECO:0000259" key="1">
    <source>
        <dbReference type="Pfam" id="PF06985"/>
    </source>
</evidence>
<dbReference type="AlphaFoldDB" id="A0A428SK59"/>
<dbReference type="Proteomes" id="UP000288429">
    <property type="component" value="Unassembled WGS sequence"/>
</dbReference>
<dbReference type="PANTHER" id="PTHR33112">
    <property type="entry name" value="DOMAIN PROTEIN, PUTATIVE-RELATED"/>
    <property type="match status" value="1"/>
</dbReference>
<keyword evidence="3" id="KW-1185">Reference proteome</keyword>
<dbReference type="PANTHER" id="PTHR33112:SF16">
    <property type="entry name" value="HETEROKARYON INCOMPATIBILITY DOMAIN-CONTAINING PROTEIN"/>
    <property type="match status" value="1"/>
</dbReference>
<evidence type="ECO:0000313" key="3">
    <source>
        <dbReference type="Proteomes" id="UP000288429"/>
    </source>
</evidence>
<proteinExistence type="predicted"/>
<comment type="caution">
    <text evidence="2">The sequence shown here is derived from an EMBL/GenBank/DDBJ whole genome shotgun (WGS) entry which is preliminary data.</text>
</comment>